<sequence>MESKQLNIESVENLLKRLQHDDNLTVLFGDGDAQCIHDSVCQYLYFINHNNPHASHRIDVGPTVNIPESLLLTRISQVMTNCAEPHNS</sequence>
<evidence type="ECO:0000313" key="2">
    <source>
        <dbReference type="Proteomes" id="UP000196027"/>
    </source>
</evidence>
<gene>
    <name evidence="1" type="ORF">OLMES_1472</name>
</gene>
<organism evidence="1 2">
    <name type="scientific">Oleiphilus messinensis</name>
    <dbReference type="NCBI Taxonomy" id="141451"/>
    <lineage>
        <taxon>Bacteria</taxon>
        <taxon>Pseudomonadati</taxon>
        <taxon>Pseudomonadota</taxon>
        <taxon>Gammaproteobacteria</taxon>
        <taxon>Oceanospirillales</taxon>
        <taxon>Oleiphilaceae</taxon>
        <taxon>Oleiphilus</taxon>
    </lineage>
</organism>
<dbReference type="KEGG" id="ome:OLMES_1472"/>
<accession>A0A1Y0I5Q9</accession>
<dbReference type="EMBL" id="CP021425">
    <property type="protein sequence ID" value="ARU55549.1"/>
    <property type="molecule type" value="Genomic_DNA"/>
</dbReference>
<dbReference type="AlphaFoldDB" id="A0A1Y0I5Q9"/>
<reference evidence="1 2" key="1">
    <citation type="submission" date="2017-05" db="EMBL/GenBank/DDBJ databases">
        <title>Genomic insights into alkan degradation activity of Oleiphilus messinensis.</title>
        <authorList>
            <person name="Kozyavkin S.A."/>
            <person name="Slesarev A.I."/>
            <person name="Golyshin P.N."/>
            <person name="Korzhenkov A."/>
            <person name="Golyshina O.N."/>
            <person name="Toshchakov S.V."/>
        </authorList>
    </citation>
    <scope>NUCLEOTIDE SEQUENCE [LARGE SCALE GENOMIC DNA]</scope>
    <source>
        <strain evidence="1 2">ME102</strain>
    </source>
</reference>
<proteinExistence type="predicted"/>
<name>A0A1Y0I5Q9_9GAMM</name>
<protein>
    <submittedName>
        <fullName evidence="1">Uncharacterized protein</fullName>
    </submittedName>
</protein>
<evidence type="ECO:0000313" key="1">
    <source>
        <dbReference type="EMBL" id="ARU55549.1"/>
    </source>
</evidence>
<keyword evidence="2" id="KW-1185">Reference proteome</keyword>
<dbReference type="RefSeq" id="WP_157678206.1">
    <property type="nucleotide sequence ID" value="NZ_CP021425.1"/>
</dbReference>
<dbReference type="Proteomes" id="UP000196027">
    <property type="component" value="Chromosome"/>
</dbReference>